<dbReference type="PANTHER" id="PTHR10438:SF394">
    <property type="entry name" value="THIOREDOXIN-LIKE PROTEIN CXXS2-RELATED"/>
    <property type="match status" value="1"/>
</dbReference>
<reference evidence="5" key="2">
    <citation type="submission" date="2023-05" db="EMBL/GenBank/DDBJ databases">
        <authorList>
            <person name="Schelkunov M.I."/>
        </authorList>
    </citation>
    <scope>NUCLEOTIDE SEQUENCE</scope>
    <source>
        <strain evidence="5">Hsosn_3</strain>
        <tissue evidence="5">Leaf</tissue>
    </source>
</reference>
<dbReference type="InterPro" id="IPR036249">
    <property type="entry name" value="Thioredoxin-like_sf"/>
</dbReference>
<dbReference type="InterPro" id="IPR013766">
    <property type="entry name" value="Thioredoxin_domain"/>
</dbReference>
<protein>
    <submittedName>
        <fullName evidence="5">Thioredoxin domain-containing protein</fullName>
    </submittedName>
</protein>
<comment type="caution">
    <text evidence="5">The sequence shown here is derived from an EMBL/GenBank/DDBJ whole genome shotgun (WGS) entry which is preliminary data.</text>
</comment>
<dbReference type="Gene3D" id="3.40.30.10">
    <property type="entry name" value="Glutaredoxin"/>
    <property type="match status" value="1"/>
</dbReference>
<keyword evidence="1" id="KW-0249">Electron transport</keyword>
<dbReference type="PANTHER" id="PTHR10438">
    <property type="entry name" value="THIOREDOXIN"/>
    <property type="match status" value="1"/>
</dbReference>
<keyword evidence="1" id="KW-0813">Transport</keyword>
<dbReference type="PRINTS" id="PR00421">
    <property type="entry name" value="THIOREDOXIN"/>
</dbReference>
<evidence type="ECO:0000256" key="2">
    <source>
        <dbReference type="ARBA" id="ARBA00023157"/>
    </source>
</evidence>
<dbReference type="SUPFAM" id="SSF52833">
    <property type="entry name" value="Thioredoxin-like"/>
    <property type="match status" value="1"/>
</dbReference>
<evidence type="ECO:0000259" key="4">
    <source>
        <dbReference type="PROSITE" id="PS51352"/>
    </source>
</evidence>
<reference evidence="5" key="1">
    <citation type="submission" date="2023-02" db="EMBL/GenBank/DDBJ databases">
        <title>Genome of toxic invasive species Heracleum sosnowskyi carries increased number of genes despite the absence of recent whole-genome duplications.</title>
        <authorList>
            <person name="Schelkunov M."/>
            <person name="Shtratnikova V."/>
            <person name="Makarenko M."/>
            <person name="Klepikova A."/>
            <person name="Omelchenko D."/>
            <person name="Novikova G."/>
            <person name="Obukhova E."/>
            <person name="Bogdanov V."/>
            <person name="Penin A."/>
            <person name="Logacheva M."/>
        </authorList>
    </citation>
    <scope>NUCLEOTIDE SEQUENCE</scope>
    <source>
        <strain evidence="5">Hsosn_3</strain>
        <tissue evidence="5">Leaf</tissue>
    </source>
</reference>
<feature type="domain" description="Thioredoxin" evidence="4">
    <location>
        <begin position="59"/>
        <end position="181"/>
    </location>
</feature>
<evidence type="ECO:0000313" key="5">
    <source>
        <dbReference type="EMBL" id="KAK1399739.1"/>
    </source>
</evidence>
<evidence type="ECO:0000256" key="3">
    <source>
        <dbReference type="ARBA" id="ARBA00023284"/>
    </source>
</evidence>
<dbReference type="PROSITE" id="PS51352">
    <property type="entry name" value="THIOREDOXIN_2"/>
    <property type="match status" value="1"/>
</dbReference>
<keyword evidence="3" id="KW-0676">Redox-active center</keyword>
<dbReference type="AlphaFoldDB" id="A0AAD8N7M8"/>
<dbReference type="InterPro" id="IPR050620">
    <property type="entry name" value="Thioredoxin_H-type-like"/>
</dbReference>
<dbReference type="Pfam" id="PF00085">
    <property type="entry name" value="Thioredoxin"/>
    <property type="match status" value="1"/>
</dbReference>
<dbReference type="CDD" id="cd02947">
    <property type="entry name" value="TRX_family"/>
    <property type="match status" value="1"/>
</dbReference>
<sequence>MNCLGSSSSVRPSDRHLFYRAVFGSKTNSLFLSLAHCCVQLPGYNFLYSMGGCLTKTFKKSVQKVPTQRLGGQDVTTITTINQWEEKLSESKRDNKIMVVSFGASWCGPCKAILPVFTELADKYPSLMFLTVDVDGLAEFSTSWDIKATPTFFFLKNGREVDKLVGANKEELQRKIYSPLFGNEEKALDSTN</sequence>
<dbReference type="EMBL" id="JAUIZM010000002">
    <property type="protein sequence ID" value="KAK1399739.1"/>
    <property type="molecule type" value="Genomic_DNA"/>
</dbReference>
<proteinExistence type="predicted"/>
<keyword evidence="2" id="KW-1015">Disulfide bond</keyword>
<dbReference type="Proteomes" id="UP001237642">
    <property type="component" value="Unassembled WGS sequence"/>
</dbReference>
<gene>
    <name evidence="5" type="ORF">POM88_009602</name>
</gene>
<name>A0AAD8N7M8_9APIA</name>
<dbReference type="FunFam" id="3.40.30.10:FF:000245">
    <property type="entry name" value="Thioredoxin"/>
    <property type="match status" value="1"/>
</dbReference>
<evidence type="ECO:0000313" key="6">
    <source>
        <dbReference type="Proteomes" id="UP001237642"/>
    </source>
</evidence>
<accession>A0AAD8N7M8</accession>
<evidence type="ECO:0000256" key="1">
    <source>
        <dbReference type="ARBA" id="ARBA00022982"/>
    </source>
</evidence>
<keyword evidence="6" id="KW-1185">Reference proteome</keyword>
<organism evidence="5 6">
    <name type="scientific">Heracleum sosnowskyi</name>
    <dbReference type="NCBI Taxonomy" id="360622"/>
    <lineage>
        <taxon>Eukaryota</taxon>
        <taxon>Viridiplantae</taxon>
        <taxon>Streptophyta</taxon>
        <taxon>Embryophyta</taxon>
        <taxon>Tracheophyta</taxon>
        <taxon>Spermatophyta</taxon>
        <taxon>Magnoliopsida</taxon>
        <taxon>eudicotyledons</taxon>
        <taxon>Gunneridae</taxon>
        <taxon>Pentapetalae</taxon>
        <taxon>asterids</taxon>
        <taxon>campanulids</taxon>
        <taxon>Apiales</taxon>
        <taxon>Apiaceae</taxon>
        <taxon>Apioideae</taxon>
        <taxon>apioid superclade</taxon>
        <taxon>Tordylieae</taxon>
        <taxon>Tordyliinae</taxon>
        <taxon>Heracleum</taxon>
    </lineage>
</organism>